<dbReference type="AlphaFoldDB" id="A0A381WUQ7"/>
<proteinExistence type="predicted"/>
<reference evidence="2" key="1">
    <citation type="submission" date="2018-05" db="EMBL/GenBank/DDBJ databases">
        <authorList>
            <person name="Lanie J.A."/>
            <person name="Ng W.-L."/>
            <person name="Kazmierczak K.M."/>
            <person name="Andrzejewski T.M."/>
            <person name="Davidsen T.M."/>
            <person name="Wayne K.J."/>
            <person name="Tettelin H."/>
            <person name="Glass J.I."/>
            <person name="Rusch D."/>
            <person name="Podicherti R."/>
            <person name="Tsui H.-C.T."/>
            <person name="Winkler M.E."/>
        </authorList>
    </citation>
    <scope>NUCLEOTIDE SEQUENCE</scope>
</reference>
<feature type="compositionally biased region" description="Polar residues" evidence="1">
    <location>
        <begin position="103"/>
        <end position="112"/>
    </location>
</feature>
<evidence type="ECO:0000313" key="2">
    <source>
        <dbReference type="EMBL" id="SVA55673.1"/>
    </source>
</evidence>
<protein>
    <recommendedName>
        <fullName evidence="3">DUF4136 domain-containing protein</fullName>
    </recommendedName>
</protein>
<evidence type="ECO:0008006" key="3">
    <source>
        <dbReference type="Google" id="ProtNLM"/>
    </source>
</evidence>
<evidence type="ECO:0000256" key="1">
    <source>
        <dbReference type="SAM" id="MobiDB-lite"/>
    </source>
</evidence>
<feature type="region of interest" description="Disordered" evidence="1">
    <location>
        <begin position="102"/>
        <end position="138"/>
    </location>
</feature>
<accession>A0A381WUQ7</accession>
<gene>
    <name evidence="2" type="ORF">METZ01_LOCUS108527</name>
</gene>
<sequence length="195" mass="21351">MGISGCWYGPAVNTNYDFEKVGKINIDKVRDHSNLSGSGEMVQTSLTHNFLKYGFGVTESDLGGPVVNVGNGDQSLKLSCIITEFTDSKVIVVPYRHEDRGYTKTTVDQSSEADAGNEKAETSASTTTTTHGGVVSQGNRVEYTQTRVGIMLKMLDTGSGSLVWSNSYWYSGLELHRTIEICVRNAISQVKKLFY</sequence>
<name>A0A381WUQ7_9ZZZZ</name>
<dbReference type="EMBL" id="UINC01012799">
    <property type="protein sequence ID" value="SVA55673.1"/>
    <property type="molecule type" value="Genomic_DNA"/>
</dbReference>
<organism evidence="2">
    <name type="scientific">marine metagenome</name>
    <dbReference type="NCBI Taxonomy" id="408172"/>
    <lineage>
        <taxon>unclassified sequences</taxon>
        <taxon>metagenomes</taxon>
        <taxon>ecological metagenomes</taxon>
    </lineage>
</organism>